<comment type="similarity">
    <text evidence="2">Belongs to the DapA family.</text>
</comment>
<evidence type="ECO:0000256" key="1">
    <source>
        <dbReference type="ARBA" id="ARBA00023239"/>
    </source>
</evidence>
<dbReference type="PANTHER" id="PTHR12128">
    <property type="entry name" value="DIHYDRODIPICOLINATE SYNTHASE"/>
    <property type="match status" value="1"/>
</dbReference>
<dbReference type="Gene3D" id="3.20.20.70">
    <property type="entry name" value="Aldolase class I"/>
    <property type="match status" value="1"/>
</dbReference>
<dbReference type="Pfam" id="PF00701">
    <property type="entry name" value="DHDPS"/>
    <property type="match status" value="1"/>
</dbReference>
<evidence type="ECO:0000313" key="4">
    <source>
        <dbReference type="Proteomes" id="UP000732399"/>
    </source>
</evidence>
<dbReference type="CDD" id="cd00408">
    <property type="entry name" value="DHDPS-like"/>
    <property type="match status" value="1"/>
</dbReference>
<dbReference type="PIRSF" id="PIRSF001365">
    <property type="entry name" value="DHDPS"/>
    <property type="match status" value="1"/>
</dbReference>
<dbReference type="InterPro" id="IPR002220">
    <property type="entry name" value="DapA-like"/>
</dbReference>
<dbReference type="PANTHER" id="PTHR12128:SF67">
    <property type="entry name" value="BLR3884 PROTEIN"/>
    <property type="match status" value="1"/>
</dbReference>
<evidence type="ECO:0000256" key="2">
    <source>
        <dbReference type="PIRNR" id="PIRNR001365"/>
    </source>
</evidence>
<comment type="caution">
    <text evidence="3">The sequence shown here is derived from an EMBL/GenBank/DDBJ whole genome shotgun (WGS) entry which is preliminary data.</text>
</comment>
<evidence type="ECO:0000313" key="3">
    <source>
        <dbReference type="EMBL" id="NJR80598.1"/>
    </source>
</evidence>
<keyword evidence="4" id="KW-1185">Reference proteome</keyword>
<dbReference type="Proteomes" id="UP000732399">
    <property type="component" value="Unassembled WGS sequence"/>
</dbReference>
<dbReference type="InterPro" id="IPR013785">
    <property type="entry name" value="Aldolase_TIM"/>
</dbReference>
<sequence length="292" mass="30196">MSRSPLRGVIAAIATPVGADGSPDVARLADHARDLFARGCDGLNLLGTTGEATSLGCEQRLAVMRGVADAGLPLERMMVGTGAAAVAEATALTLAAAELGFAGALVLPPFYYKPVLNEGVAAYVGELVEATATLALPIYLYNFPALSGVAYEPELVALLLRRFGDRIAGLKDSSGDLEYARAIAALSPALAVFPSNEATLAEARDGPFAGCISATANLNAEHCAAAYRDGDAEGLRRAVAIRSLFADLPLIPGIKALIARRRGDPAWQRPLPPLSPLEPAAAAELERRAAAI</sequence>
<proteinExistence type="inferred from homology"/>
<dbReference type="RefSeq" id="WP_168136148.1">
    <property type="nucleotide sequence ID" value="NZ_JAAVJH010000023.1"/>
</dbReference>
<dbReference type="SMART" id="SM01130">
    <property type="entry name" value="DHDPS"/>
    <property type="match status" value="1"/>
</dbReference>
<organism evidence="3 4">
    <name type="scientific">Sphingomonas corticis</name>
    <dbReference type="NCBI Taxonomy" id="2722791"/>
    <lineage>
        <taxon>Bacteria</taxon>
        <taxon>Pseudomonadati</taxon>
        <taxon>Pseudomonadota</taxon>
        <taxon>Alphaproteobacteria</taxon>
        <taxon>Sphingomonadales</taxon>
        <taxon>Sphingomonadaceae</taxon>
        <taxon>Sphingomonas</taxon>
    </lineage>
</organism>
<name>A0ABX1CVF2_9SPHN</name>
<protein>
    <submittedName>
        <fullName evidence="3">Dihydrodipicolinate synthase family protein</fullName>
    </submittedName>
</protein>
<dbReference type="PRINTS" id="PR00146">
    <property type="entry name" value="DHPICSNTHASE"/>
</dbReference>
<gene>
    <name evidence="3" type="ORF">HBH26_18645</name>
</gene>
<keyword evidence="1 2" id="KW-0456">Lyase</keyword>
<dbReference type="SUPFAM" id="SSF51569">
    <property type="entry name" value="Aldolase"/>
    <property type="match status" value="1"/>
</dbReference>
<dbReference type="EMBL" id="JAAVJH010000023">
    <property type="protein sequence ID" value="NJR80598.1"/>
    <property type="molecule type" value="Genomic_DNA"/>
</dbReference>
<accession>A0ABX1CVF2</accession>
<reference evidence="3 4" key="1">
    <citation type="submission" date="2020-03" db="EMBL/GenBank/DDBJ databases">
        <authorList>
            <person name="Wang L."/>
            <person name="He N."/>
            <person name="Li Y."/>
            <person name="Fang Y."/>
            <person name="Zhang F."/>
        </authorList>
    </citation>
    <scope>NUCLEOTIDE SEQUENCE [LARGE SCALE GENOMIC DNA]</scope>
    <source>
        <strain evidence="3 4">36D10-4-7</strain>
    </source>
</reference>